<dbReference type="PROSITE" id="PS51005">
    <property type="entry name" value="NAC"/>
    <property type="match status" value="3"/>
</dbReference>
<evidence type="ECO:0000313" key="8">
    <source>
        <dbReference type="EMBL" id="KAF2534221.1"/>
    </source>
</evidence>
<reference evidence="8" key="1">
    <citation type="submission" date="2019-12" db="EMBL/GenBank/DDBJ databases">
        <title>Genome sequencing and annotation of Brassica cretica.</title>
        <authorList>
            <person name="Studholme D.J."/>
            <person name="Sarris P.F."/>
        </authorList>
    </citation>
    <scope>NUCLEOTIDE SEQUENCE</scope>
    <source>
        <strain evidence="8">PFS-102/07</strain>
        <tissue evidence="8">Leaf</tissue>
    </source>
</reference>
<evidence type="ECO:0000256" key="4">
    <source>
        <dbReference type="ARBA" id="ARBA00023163"/>
    </source>
</evidence>
<dbReference type="PANTHER" id="PTHR31744:SF208">
    <property type="entry name" value="(WILD MALAYSIAN BANANA) HYPOTHETICAL PROTEIN"/>
    <property type="match status" value="1"/>
</dbReference>
<evidence type="ECO:0000256" key="1">
    <source>
        <dbReference type="ARBA" id="ARBA00004123"/>
    </source>
</evidence>
<dbReference type="SUPFAM" id="SSF101941">
    <property type="entry name" value="NAC domain"/>
    <property type="match status" value="3"/>
</dbReference>
<gene>
    <name evidence="8" type="ORF">F2Q70_00031489</name>
</gene>
<keyword evidence="2" id="KW-0805">Transcription regulation</keyword>
<comment type="subcellular location">
    <subcellularLocation>
        <location evidence="1">Nucleus</location>
    </subcellularLocation>
</comment>
<feature type="region of interest" description="Disordered" evidence="6">
    <location>
        <begin position="253"/>
        <end position="283"/>
    </location>
</feature>
<dbReference type="AlphaFoldDB" id="A0A8S9FM60"/>
<feature type="compositionally biased region" description="Polar residues" evidence="6">
    <location>
        <begin position="254"/>
        <end position="283"/>
    </location>
</feature>
<feature type="domain" description="NAC" evidence="7">
    <location>
        <begin position="95"/>
        <end position="248"/>
    </location>
</feature>
<dbReference type="FunFam" id="2.170.150.80:FF:000002">
    <property type="entry name" value="Nac domain-containing protein 86"/>
    <property type="match status" value="2"/>
</dbReference>
<feature type="domain" description="NAC" evidence="7">
    <location>
        <begin position="6"/>
        <end position="53"/>
    </location>
</feature>
<dbReference type="InterPro" id="IPR036093">
    <property type="entry name" value="NAC_dom_sf"/>
</dbReference>
<dbReference type="Gene3D" id="2.170.150.80">
    <property type="entry name" value="NAC domain"/>
    <property type="match status" value="3"/>
</dbReference>
<sequence>MGSSSLPPGFRFHPTDEELIDYYLKRKVEGLEIELEVIPVIDLYKFDPWELPESAIDLSCNLSSTTKRALRSILAVSCVQSHLVSGLLQMGSSSLPPGFRFHPTDEELIDYYLKRKVEGLEIELEVIPVIDLYKFDPWELPDKSFLPNRDMEWFFFCSRDKKYPNGLRTNRGTKAGYWKATGKDRKITCRSSSTIGHRKTLVFYKGRAPLGDRTSWLMHEYRLCDDESSAQGSQYFKGAFVLCRVAKKNENKSNSKIQRNLSEQTLGSGESSGYSSRVTSPSRDGTVPFHSFVNPDSSNIWISPDFILDSSKDYPQIQDVAPYFQDFDFPVFGNQDVDVPASILNANVDQSIDESMQTGYWTNSWYVFEEILAVSCVQSHLVSGLLQMGSSSLPPGFRFHPTDEELIDYYLKRKVEGLEIELEVIPVIDLYKFDPWELPDKSFLPNRDMEWFFFCSRDKKYPNGLRTNRGTKAGYWKATGKDRKITCRSSSTVGYRKTLVFYKGRAPLGDRTSWLMHEYRLCNDESSSQGSQYFKGAFVLCRVAKKNENKSNSKIQRNLSEQTLGSGESWGYSSRVTSPSRDGTVPFHSFVNPDSSNIWISPDFILDSSKDYPQIQDVAPYFQDFDFPVFGNQDVDVPASTLNANVDQSIDESMQTGYWTNSWTVYYCRLMYPTISQCYDDD</sequence>
<name>A0A8S9FM60_BRACR</name>
<accession>A0A8S9FM60</accession>
<protein>
    <recommendedName>
        <fullName evidence="7">NAC domain-containing protein</fullName>
    </recommendedName>
</protein>
<evidence type="ECO:0000256" key="3">
    <source>
        <dbReference type="ARBA" id="ARBA00023125"/>
    </source>
</evidence>
<dbReference type="PANTHER" id="PTHR31744">
    <property type="entry name" value="PROTEIN CUP-SHAPED COTYLEDON 2-RELATED"/>
    <property type="match status" value="1"/>
</dbReference>
<evidence type="ECO:0000256" key="5">
    <source>
        <dbReference type="ARBA" id="ARBA00023242"/>
    </source>
</evidence>
<keyword evidence="5" id="KW-0539">Nucleus</keyword>
<comment type="caution">
    <text evidence="8">The sequence shown here is derived from an EMBL/GenBank/DDBJ whole genome shotgun (WGS) entry which is preliminary data.</text>
</comment>
<organism evidence="8">
    <name type="scientific">Brassica cretica</name>
    <name type="common">Mustard</name>
    <dbReference type="NCBI Taxonomy" id="69181"/>
    <lineage>
        <taxon>Eukaryota</taxon>
        <taxon>Viridiplantae</taxon>
        <taxon>Streptophyta</taxon>
        <taxon>Embryophyta</taxon>
        <taxon>Tracheophyta</taxon>
        <taxon>Spermatophyta</taxon>
        <taxon>Magnoliopsida</taxon>
        <taxon>eudicotyledons</taxon>
        <taxon>Gunneridae</taxon>
        <taxon>Pentapetalae</taxon>
        <taxon>rosids</taxon>
        <taxon>malvids</taxon>
        <taxon>Brassicales</taxon>
        <taxon>Brassicaceae</taxon>
        <taxon>Brassiceae</taxon>
        <taxon>Brassica</taxon>
    </lineage>
</organism>
<evidence type="ECO:0000256" key="6">
    <source>
        <dbReference type="SAM" id="MobiDB-lite"/>
    </source>
</evidence>
<keyword evidence="4" id="KW-0804">Transcription</keyword>
<dbReference type="GO" id="GO:0005634">
    <property type="term" value="C:nucleus"/>
    <property type="evidence" value="ECO:0007669"/>
    <property type="project" value="UniProtKB-SubCell"/>
</dbReference>
<dbReference type="InterPro" id="IPR003441">
    <property type="entry name" value="NAC-dom"/>
</dbReference>
<dbReference type="EMBL" id="QGKY02002305">
    <property type="protein sequence ID" value="KAF2534221.1"/>
    <property type="molecule type" value="Genomic_DNA"/>
</dbReference>
<keyword evidence="3" id="KW-0238">DNA-binding</keyword>
<dbReference type="Pfam" id="PF02365">
    <property type="entry name" value="NAM"/>
    <property type="match status" value="3"/>
</dbReference>
<dbReference type="GO" id="GO:0006355">
    <property type="term" value="P:regulation of DNA-templated transcription"/>
    <property type="evidence" value="ECO:0007669"/>
    <property type="project" value="InterPro"/>
</dbReference>
<feature type="domain" description="NAC" evidence="7">
    <location>
        <begin position="393"/>
        <end position="546"/>
    </location>
</feature>
<dbReference type="GO" id="GO:0003677">
    <property type="term" value="F:DNA binding"/>
    <property type="evidence" value="ECO:0007669"/>
    <property type="project" value="UniProtKB-KW"/>
</dbReference>
<evidence type="ECO:0000256" key="2">
    <source>
        <dbReference type="ARBA" id="ARBA00023015"/>
    </source>
</evidence>
<proteinExistence type="predicted"/>
<evidence type="ECO:0000259" key="7">
    <source>
        <dbReference type="PROSITE" id="PS51005"/>
    </source>
</evidence>